<accession>A0A1T4T7F5</accession>
<dbReference type="RefSeq" id="WP_078710221.1">
    <property type="nucleotide sequence ID" value="NZ_FUXL01000020.1"/>
</dbReference>
<dbReference type="PANTHER" id="PTHR12629:SF0">
    <property type="entry name" value="DIPHOSPHOINOSITOL-POLYPHOSPHATE DIPHOSPHATASE"/>
    <property type="match status" value="1"/>
</dbReference>
<dbReference type="OrthoDB" id="7066910at2"/>
<feature type="compositionally biased region" description="Basic and acidic residues" evidence="5">
    <location>
        <begin position="154"/>
        <end position="164"/>
    </location>
</feature>
<dbReference type="AlphaFoldDB" id="A0A1T4T7F5"/>
<comment type="cofactor">
    <cofactor evidence="1">
        <name>Mg(2+)</name>
        <dbReference type="ChEBI" id="CHEBI:18420"/>
    </cofactor>
</comment>
<gene>
    <name evidence="7" type="ORF">SAMN05428963_12067</name>
</gene>
<keyword evidence="2" id="KW-0479">Metal-binding</keyword>
<reference evidence="7 8" key="1">
    <citation type="submission" date="2017-02" db="EMBL/GenBank/DDBJ databases">
        <authorList>
            <person name="Peterson S.W."/>
        </authorList>
    </citation>
    <scope>NUCLEOTIDE SEQUENCE [LARGE SCALE GENOMIC DNA]</scope>
    <source>
        <strain evidence="7 8">USBA 369</strain>
    </source>
</reference>
<evidence type="ECO:0000313" key="7">
    <source>
        <dbReference type="EMBL" id="SKA36327.1"/>
    </source>
</evidence>
<dbReference type="Pfam" id="PF00293">
    <property type="entry name" value="NUDIX"/>
    <property type="match status" value="1"/>
</dbReference>
<dbReference type="GO" id="GO:0046872">
    <property type="term" value="F:metal ion binding"/>
    <property type="evidence" value="ECO:0007669"/>
    <property type="project" value="UniProtKB-KW"/>
</dbReference>
<organism evidence="7 8">
    <name type="scientific">Consotaella salsifontis</name>
    <dbReference type="NCBI Taxonomy" id="1365950"/>
    <lineage>
        <taxon>Bacteria</taxon>
        <taxon>Pseudomonadati</taxon>
        <taxon>Pseudomonadota</taxon>
        <taxon>Alphaproteobacteria</taxon>
        <taxon>Hyphomicrobiales</taxon>
        <taxon>Aurantimonadaceae</taxon>
        <taxon>Consotaella</taxon>
    </lineage>
</organism>
<evidence type="ECO:0000256" key="5">
    <source>
        <dbReference type="SAM" id="MobiDB-lite"/>
    </source>
</evidence>
<proteinExistence type="predicted"/>
<evidence type="ECO:0000259" key="6">
    <source>
        <dbReference type="PROSITE" id="PS51462"/>
    </source>
</evidence>
<keyword evidence="3 7" id="KW-0378">Hydrolase</keyword>
<name>A0A1T4T7F5_9HYPH</name>
<dbReference type="InterPro" id="IPR015797">
    <property type="entry name" value="NUDIX_hydrolase-like_dom_sf"/>
</dbReference>
<dbReference type="PANTHER" id="PTHR12629">
    <property type="entry name" value="DIPHOSPHOINOSITOL POLYPHOSPHATE PHOSPHOHYDROLASE"/>
    <property type="match status" value="1"/>
</dbReference>
<dbReference type="PROSITE" id="PS51462">
    <property type="entry name" value="NUDIX"/>
    <property type="match status" value="1"/>
</dbReference>
<evidence type="ECO:0000256" key="3">
    <source>
        <dbReference type="ARBA" id="ARBA00022801"/>
    </source>
</evidence>
<evidence type="ECO:0000313" key="8">
    <source>
        <dbReference type="Proteomes" id="UP000190135"/>
    </source>
</evidence>
<dbReference type="STRING" id="1365950.SAMN05428963_12067"/>
<dbReference type="GO" id="GO:0005737">
    <property type="term" value="C:cytoplasm"/>
    <property type="evidence" value="ECO:0007669"/>
    <property type="project" value="TreeGrafter"/>
</dbReference>
<feature type="region of interest" description="Disordered" evidence="5">
    <location>
        <begin position="154"/>
        <end position="177"/>
    </location>
</feature>
<evidence type="ECO:0000256" key="1">
    <source>
        <dbReference type="ARBA" id="ARBA00001946"/>
    </source>
</evidence>
<dbReference type="SUPFAM" id="SSF55811">
    <property type="entry name" value="Nudix"/>
    <property type="match status" value="1"/>
</dbReference>
<feature type="domain" description="Nudix hydrolase" evidence="6">
    <location>
        <begin position="20"/>
        <end position="151"/>
    </location>
</feature>
<sequence>MFEMLYERWLDRSMLRSESPSVVQSGAMPYTVVDGEVVFLLITSRRSGRWIFPKGAPMEGLTPWQTAKQEALEEAGVVGEVETMPIGSYRTVKRGLRTRVVEVEVYPLKVTEQHEEWQESGQRYRHWAILPEVKRLITDKPIAELAVRLEQKVRGRLSADRSRTAADGQAARAPRSK</sequence>
<dbReference type="EMBL" id="FUXL01000020">
    <property type="protein sequence ID" value="SKA36327.1"/>
    <property type="molecule type" value="Genomic_DNA"/>
</dbReference>
<dbReference type="InterPro" id="IPR000086">
    <property type="entry name" value="NUDIX_hydrolase_dom"/>
</dbReference>
<dbReference type="InterPro" id="IPR047198">
    <property type="entry name" value="DDP-like_NUDIX"/>
</dbReference>
<dbReference type="GO" id="GO:0016462">
    <property type="term" value="F:pyrophosphatase activity"/>
    <property type="evidence" value="ECO:0007669"/>
    <property type="project" value="InterPro"/>
</dbReference>
<keyword evidence="8" id="KW-1185">Reference proteome</keyword>
<evidence type="ECO:0000256" key="4">
    <source>
        <dbReference type="ARBA" id="ARBA00022842"/>
    </source>
</evidence>
<protein>
    <submittedName>
        <fullName evidence="7">Predicted NTP pyrophosphohydrolase, NUDIX family</fullName>
    </submittedName>
</protein>
<keyword evidence="4" id="KW-0460">Magnesium</keyword>
<dbReference type="CDD" id="cd04666">
    <property type="entry name" value="NUDIX_DIPP2_like_Nudt4"/>
    <property type="match status" value="1"/>
</dbReference>
<dbReference type="Proteomes" id="UP000190135">
    <property type="component" value="Unassembled WGS sequence"/>
</dbReference>
<dbReference type="Gene3D" id="3.90.79.10">
    <property type="entry name" value="Nucleoside Triphosphate Pyrophosphohydrolase"/>
    <property type="match status" value="1"/>
</dbReference>
<evidence type="ECO:0000256" key="2">
    <source>
        <dbReference type="ARBA" id="ARBA00022723"/>
    </source>
</evidence>